<organism evidence="2 3">
    <name type="scientific">Helicobacter pylori SouthAfrica50</name>
    <dbReference type="NCBI Taxonomy" id="1352357"/>
    <lineage>
        <taxon>Bacteria</taxon>
        <taxon>Pseudomonadati</taxon>
        <taxon>Campylobacterota</taxon>
        <taxon>Epsilonproteobacteria</taxon>
        <taxon>Campylobacterales</taxon>
        <taxon>Helicobacteraceae</taxon>
        <taxon>Helicobacter</taxon>
    </lineage>
</organism>
<dbReference type="AlphaFoldDB" id="T2SAX0"/>
<protein>
    <submittedName>
        <fullName evidence="2">Putative membrane protein</fullName>
    </submittedName>
</protein>
<keyword evidence="1" id="KW-0812">Transmembrane</keyword>
<comment type="caution">
    <text evidence="2">The sequence shown here is derived from an EMBL/GenBank/DDBJ whole genome shotgun (WGS) entry which is preliminary data.</text>
</comment>
<evidence type="ECO:0000313" key="3">
    <source>
        <dbReference type="Proteomes" id="UP000015816"/>
    </source>
</evidence>
<proteinExistence type="predicted"/>
<keyword evidence="1" id="KW-0472">Membrane</keyword>
<feature type="transmembrane region" description="Helical" evidence="1">
    <location>
        <begin position="39"/>
        <end position="58"/>
    </location>
</feature>
<accession>T2SAX0</accession>
<dbReference type="Pfam" id="PF16943">
    <property type="entry name" value="T4SS_CagC"/>
    <property type="match status" value="1"/>
</dbReference>
<keyword evidence="1" id="KW-1133">Transmembrane helix</keyword>
<evidence type="ECO:0000313" key="2">
    <source>
        <dbReference type="EMBL" id="EQD89425.1"/>
    </source>
</evidence>
<dbReference type="InterPro" id="IPR031607">
    <property type="entry name" value="T4SS_CagC"/>
</dbReference>
<dbReference type="PATRIC" id="fig|1352357.3.peg.1714"/>
<gene>
    <name evidence="2" type="ORF">HPSA50_1751</name>
</gene>
<dbReference type="Proteomes" id="UP000015816">
    <property type="component" value="Unassembled WGS sequence"/>
</dbReference>
<evidence type="ECO:0000256" key="1">
    <source>
        <dbReference type="SAM" id="Phobius"/>
    </source>
</evidence>
<reference evidence="2 3" key="1">
    <citation type="journal article" date="2013" name="Genome Announc.">
        <title>Genome Sequences of Three hpAfrica2 Strains of Helicobacter pylori.</title>
        <authorList>
            <person name="Duncan S.S."/>
            <person name="Bertoli M.T."/>
            <person name="Kersulyte D."/>
            <person name="Valk P.L."/>
            <person name="Tamma S."/>
            <person name="Segal I."/>
            <person name="McClain M.S."/>
            <person name="Cover T.L."/>
            <person name="Berg D.E."/>
        </authorList>
    </citation>
    <scope>NUCLEOTIDE SEQUENCE [LARGE SCALE GENOMIC DNA]</scope>
    <source>
        <strain evidence="2 3">SouthAfrica50</strain>
    </source>
</reference>
<name>T2SAX0_HELPX</name>
<dbReference type="EMBL" id="AVNI01000002">
    <property type="protein sequence ID" value="EQD89425.1"/>
    <property type="molecule type" value="Genomic_DNA"/>
</dbReference>
<sequence length="80" mass="8734">MFTQIISILAFLAGCWLAIKGVADIWKISDDIKRGQATVFAYSQPIVMSVVAGGIIYLSNEKRSFDKREVIAGKQDLGGL</sequence>